<dbReference type="GO" id="GO:0000049">
    <property type="term" value="F:tRNA binding"/>
    <property type="evidence" value="ECO:0007669"/>
    <property type="project" value="UniProtKB-UniRule"/>
</dbReference>
<dbReference type="InterPro" id="IPR009061">
    <property type="entry name" value="DNA-bd_dom_put_sf"/>
</dbReference>
<dbReference type="Gene3D" id="2.40.50.140">
    <property type="entry name" value="Nucleic acid-binding proteins"/>
    <property type="match status" value="1"/>
</dbReference>
<evidence type="ECO:0000313" key="5">
    <source>
        <dbReference type="EMBL" id="QTA83385.1"/>
    </source>
</evidence>
<proteinExistence type="predicted"/>
<dbReference type="Proteomes" id="UP000663720">
    <property type="component" value="Chromosome"/>
</dbReference>
<keyword evidence="2 3" id="KW-0694">RNA-binding</keyword>
<keyword evidence="1 3" id="KW-0820">tRNA-binding</keyword>
<dbReference type="RefSeq" id="WP_275950204.1">
    <property type="nucleotide sequence ID" value="NZ_CP061799.1"/>
</dbReference>
<dbReference type="SUPFAM" id="SSF50249">
    <property type="entry name" value="Nucleic acid-binding proteins"/>
    <property type="match status" value="1"/>
</dbReference>
<gene>
    <name evidence="5" type="ORF">dnl_57890</name>
</gene>
<dbReference type="SUPFAM" id="SSF46955">
    <property type="entry name" value="Putative DNA-binding domain"/>
    <property type="match status" value="1"/>
</dbReference>
<reference evidence="5" key="1">
    <citation type="journal article" date="2021" name="Microb. Physiol.">
        <title>Proteogenomic Insights into the Physiology of Marine, Sulfate-Reducing, Filamentous Desulfonema limicola and Desulfonema magnum.</title>
        <authorList>
            <person name="Schnaars V."/>
            <person name="Wohlbrand L."/>
            <person name="Scheve S."/>
            <person name="Hinrichs C."/>
            <person name="Reinhardt R."/>
            <person name="Rabus R."/>
        </authorList>
    </citation>
    <scope>NUCLEOTIDE SEQUENCE</scope>
    <source>
        <strain evidence="5">5ac10</strain>
    </source>
</reference>
<evidence type="ECO:0000256" key="3">
    <source>
        <dbReference type="PROSITE-ProRule" id="PRU00209"/>
    </source>
</evidence>
<evidence type="ECO:0000259" key="4">
    <source>
        <dbReference type="PROSITE" id="PS50886"/>
    </source>
</evidence>
<dbReference type="EMBL" id="CP061799">
    <property type="protein sequence ID" value="QTA83385.1"/>
    <property type="molecule type" value="Genomic_DNA"/>
</dbReference>
<evidence type="ECO:0000256" key="1">
    <source>
        <dbReference type="ARBA" id="ARBA00022555"/>
    </source>
</evidence>
<accession>A0A975GJE7</accession>
<protein>
    <submittedName>
        <fullName evidence="5">tRNA-binding domain-containing protein</fullName>
    </submittedName>
</protein>
<dbReference type="InterPro" id="IPR012340">
    <property type="entry name" value="NA-bd_OB-fold"/>
</dbReference>
<evidence type="ECO:0000256" key="2">
    <source>
        <dbReference type="ARBA" id="ARBA00022884"/>
    </source>
</evidence>
<dbReference type="KEGG" id="dli:dnl_57890"/>
<organism evidence="5 6">
    <name type="scientific">Desulfonema limicola</name>
    <dbReference type="NCBI Taxonomy" id="45656"/>
    <lineage>
        <taxon>Bacteria</taxon>
        <taxon>Pseudomonadati</taxon>
        <taxon>Thermodesulfobacteriota</taxon>
        <taxon>Desulfobacteria</taxon>
        <taxon>Desulfobacterales</taxon>
        <taxon>Desulfococcaceae</taxon>
        <taxon>Desulfonema</taxon>
    </lineage>
</organism>
<dbReference type="Pfam" id="PF01588">
    <property type="entry name" value="tRNA_bind"/>
    <property type="match status" value="1"/>
</dbReference>
<feature type="domain" description="TRNA-binding" evidence="4">
    <location>
        <begin position="39"/>
        <end position="139"/>
    </location>
</feature>
<dbReference type="InterPro" id="IPR002547">
    <property type="entry name" value="tRNA-bd_dom"/>
</dbReference>
<dbReference type="AlphaFoldDB" id="A0A975GJE7"/>
<keyword evidence="6" id="KW-1185">Reference proteome</keyword>
<dbReference type="PROSITE" id="PS50886">
    <property type="entry name" value="TRBD"/>
    <property type="match status" value="1"/>
</dbReference>
<evidence type="ECO:0000313" key="6">
    <source>
        <dbReference type="Proteomes" id="UP000663720"/>
    </source>
</evidence>
<name>A0A975GJE7_9BACT</name>
<sequence length="139" mass="15715">MKVSLSWLKDYIPVDMGLAELAQSLTMAGLEVDSVQDRYEWLDTVFAGRITKVEKHPNADKLTLCSVDIGEKTVRVVCGAPNVRENMTAPLLCLEQFFPMELSWKKELSGDRPRKGCFAVKKSLNWELLQAELWSLILA</sequence>